<dbReference type="InterPro" id="IPR036388">
    <property type="entry name" value="WH-like_DNA-bd_sf"/>
</dbReference>
<evidence type="ECO:0000313" key="2">
    <source>
        <dbReference type="Proteomes" id="UP001370348"/>
    </source>
</evidence>
<reference evidence="1 2" key="1">
    <citation type="submission" date="2021-12" db="EMBL/GenBank/DDBJ databases">
        <title>Discovery of the Pendulisporaceae a myxobacterial family with distinct sporulation behavior and unique specialized metabolism.</title>
        <authorList>
            <person name="Garcia R."/>
            <person name="Popoff A."/>
            <person name="Bader C.D."/>
            <person name="Loehr J."/>
            <person name="Walesch S."/>
            <person name="Walt C."/>
            <person name="Boldt J."/>
            <person name="Bunk B."/>
            <person name="Haeckl F.J.F.P.J."/>
            <person name="Gunesch A.P."/>
            <person name="Birkelbach J."/>
            <person name="Nuebel U."/>
            <person name="Pietschmann T."/>
            <person name="Bach T."/>
            <person name="Mueller R."/>
        </authorList>
    </citation>
    <scope>NUCLEOTIDE SEQUENCE [LARGE SCALE GENOMIC DNA]</scope>
    <source>
        <strain evidence="1 2">MSr11954</strain>
    </source>
</reference>
<accession>A0ABZ2M886</accession>
<keyword evidence="2" id="KW-1185">Reference proteome</keyword>
<organism evidence="1 2">
    <name type="scientific">Pendulispora albinea</name>
    <dbReference type="NCBI Taxonomy" id="2741071"/>
    <lineage>
        <taxon>Bacteria</taxon>
        <taxon>Pseudomonadati</taxon>
        <taxon>Myxococcota</taxon>
        <taxon>Myxococcia</taxon>
        <taxon>Myxococcales</taxon>
        <taxon>Sorangiineae</taxon>
        <taxon>Pendulisporaceae</taxon>
        <taxon>Pendulispora</taxon>
    </lineage>
</organism>
<evidence type="ECO:0000313" key="1">
    <source>
        <dbReference type="EMBL" id="WXB18700.1"/>
    </source>
</evidence>
<name>A0ABZ2M886_9BACT</name>
<gene>
    <name evidence="1" type="ORF">LZC94_15860</name>
</gene>
<dbReference type="InterPro" id="IPR007367">
    <property type="entry name" value="DUF433"/>
</dbReference>
<sequence length="80" mass="8724">MENYYESPLDLITSDPAIRWGLPCIRGQIPASLPLLRMAEGASIEGVMQELGISRSEILACLAYAARAVGVETDRLIHPL</sequence>
<dbReference type="Gene3D" id="1.10.10.10">
    <property type="entry name" value="Winged helix-like DNA-binding domain superfamily/Winged helix DNA-binding domain"/>
    <property type="match status" value="1"/>
</dbReference>
<proteinExistence type="predicted"/>
<dbReference type="Proteomes" id="UP001370348">
    <property type="component" value="Chromosome"/>
</dbReference>
<protein>
    <submittedName>
        <fullName evidence="1">DUF433 domain-containing protein</fullName>
    </submittedName>
</protein>
<dbReference type="EMBL" id="CP089984">
    <property type="protein sequence ID" value="WXB18700.1"/>
    <property type="molecule type" value="Genomic_DNA"/>
</dbReference>
<dbReference type="InterPro" id="IPR009057">
    <property type="entry name" value="Homeodomain-like_sf"/>
</dbReference>
<dbReference type="RefSeq" id="WP_394828329.1">
    <property type="nucleotide sequence ID" value="NZ_CP089984.1"/>
</dbReference>
<dbReference type="SUPFAM" id="SSF46689">
    <property type="entry name" value="Homeodomain-like"/>
    <property type="match status" value="1"/>
</dbReference>
<dbReference type="Pfam" id="PF04255">
    <property type="entry name" value="DUF433"/>
    <property type="match status" value="1"/>
</dbReference>